<evidence type="ECO:0000313" key="4">
    <source>
        <dbReference type="Proteomes" id="UP000625780"/>
    </source>
</evidence>
<dbReference type="PANTHER" id="PTHR30023">
    <property type="entry name" value="D-ALANYL-D-ALANINE CARBOXYPEPTIDASE"/>
    <property type="match status" value="1"/>
</dbReference>
<dbReference type="Gene3D" id="3.40.710.10">
    <property type="entry name" value="DD-peptidase/beta-lactamase superfamily"/>
    <property type="match status" value="2"/>
</dbReference>
<evidence type="ECO:0000256" key="1">
    <source>
        <dbReference type="ARBA" id="ARBA00006096"/>
    </source>
</evidence>
<gene>
    <name evidence="3" type="primary">dacB</name>
    <name evidence="3" type="ORF">GCM10011361_26130</name>
</gene>
<accession>A0ABQ1R7B0</accession>
<dbReference type="SUPFAM" id="SSF56601">
    <property type="entry name" value="beta-lactamase/transpeptidase-like"/>
    <property type="match status" value="1"/>
</dbReference>
<comment type="caution">
    <text evidence="3">The sequence shown here is derived from an EMBL/GenBank/DDBJ whole genome shotgun (WGS) entry which is preliminary data.</text>
</comment>
<dbReference type="EMBL" id="BMFH01000002">
    <property type="protein sequence ID" value="GGD58553.1"/>
    <property type="molecule type" value="Genomic_DNA"/>
</dbReference>
<name>A0ABQ1R7B0_9FLAO</name>
<dbReference type="PRINTS" id="PR00922">
    <property type="entry name" value="DADACBPTASE3"/>
</dbReference>
<protein>
    <submittedName>
        <fullName evidence="3">Peptidase M15</fullName>
    </submittedName>
</protein>
<dbReference type="PANTHER" id="PTHR30023:SF0">
    <property type="entry name" value="PENICILLIN-SENSITIVE CARBOXYPEPTIDASE A"/>
    <property type="match status" value="1"/>
</dbReference>
<sequence length="438" mass="49571">MNYIFYRSMNKLSRIPGLLQLLLMTVFLVGCSSSRTRGFEKKVTRELQINKFGEHFTGLMVLDPSSGDTLVSVNSDLYFTPASNTKIFTLYTAVKILDDSIPALKYFVSGDTLIFSGTGNPSILHPNFRDSSAVNFLSRYSELVYVPGDFPEGRYGPGWAWEDYDSSFSPERSSFPLYGNVVSVTQQGGLRTEPNLFADSVQVMVKNRRREEKRNTFYFDPSRTDTLEIPYITSDRLTLTLLENVLGKSIRIGEAFPVEKTRTIMGSTPADSLYRRLMQESDNFIAEQLLMVSSFVLSDTISSSLARDFVLDSYLSEMEYKPRWVDGSGLSRYNLFTPSSMVYVLKKLLDEKGREWLFSVFPSGGKNGTLEEWYTGNPHPYVFAKSGTLGNTYCLSGFLIARSGKILIFSFMNNHYLEPASRIKARIQAVLEGIRDNY</sequence>
<dbReference type="Pfam" id="PF02113">
    <property type="entry name" value="Peptidase_S13"/>
    <property type="match status" value="2"/>
</dbReference>
<dbReference type="PROSITE" id="PS51257">
    <property type="entry name" value="PROKAR_LIPOPROTEIN"/>
    <property type="match status" value="1"/>
</dbReference>
<evidence type="ECO:0000256" key="2">
    <source>
        <dbReference type="ARBA" id="ARBA00022801"/>
    </source>
</evidence>
<organism evidence="3 4">
    <name type="scientific">Muriicola marianensis</name>
    <dbReference type="NCBI Taxonomy" id="1324801"/>
    <lineage>
        <taxon>Bacteria</taxon>
        <taxon>Pseudomonadati</taxon>
        <taxon>Bacteroidota</taxon>
        <taxon>Flavobacteriia</taxon>
        <taxon>Flavobacteriales</taxon>
        <taxon>Flavobacteriaceae</taxon>
        <taxon>Muriicola</taxon>
    </lineage>
</organism>
<reference evidence="4" key="1">
    <citation type="journal article" date="2019" name="Int. J. Syst. Evol. Microbiol.">
        <title>The Global Catalogue of Microorganisms (GCM) 10K type strain sequencing project: providing services to taxonomists for standard genome sequencing and annotation.</title>
        <authorList>
            <consortium name="The Broad Institute Genomics Platform"/>
            <consortium name="The Broad Institute Genome Sequencing Center for Infectious Disease"/>
            <person name="Wu L."/>
            <person name="Ma J."/>
        </authorList>
    </citation>
    <scope>NUCLEOTIDE SEQUENCE [LARGE SCALE GENOMIC DNA]</scope>
    <source>
        <strain evidence="4">CGMCC 1.12606</strain>
    </source>
</reference>
<proteinExistence type="inferred from homology"/>
<keyword evidence="4" id="KW-1185">Reference proteome</keyword>
<dbReference type="InterPro" id="IPR012338">
    <property type="entry name" value="Beta-lactam/transpept-like"/>
</dbReference>
<dbReference type="RefSeq" id="WP_229732609.1">
    <property type="nucleotide sequence ID" value="NZ_BMFH01000002.1"/>
</dbReference>
<dbReference type="Proteomes" id="UP000625780">
    <property type="component" value="Unassembled WGS sequence"/>
</dbReference>
<keyword evidence="2" id="KW-0378">Hydrolase</keyword>
<evidence type="ECO:0000313" key="3">
    <source>
        <dbReference type="EMBL" id="GGD58553.1"/>
    </source>
</evidence>
<comment type="similarity">
    <text evidence="1">Belongs to the peptidase S13 family.</text>
</comment>
<dbReference type="InterPro" id="IPR000667">
    <property type="entry name" value="Peptidase_S13"/>
</dbReference>